<evidence type="ECO:0008006" key="6">
    <source>
        <dbReference type="Google" id="ProtNLM"/>
    </source>
</evidence>
<dbReference type="SUPFAM" id="SSF54211">
    <property type="entry name" value="Ribosomal protein S5 domain 2-like"/>
    <property type="match status" value="1"/>
</dbReference>
<dbReference type="InterPro" id="IPR014721">
    <property type="entry name" value="Ribsml_uS5_D2-typ_fold_subgr"/>
</dbReference>
<dbReference type="InterPro" id="IPR020568">
    <property type="entry name" value="Ribosomal_Su5_D2-typ_SF"/>
</dbReference>
<dbReference type="AlphaFoldDB" id="A0A8S1EGV9"/>
<dbReference type="Proteomes" id="UP000494206">
    <property type="component" value="Unassembled WGS sequence"/>
</dbReference>
<dbReference type="Pfam" id="PF00380">
    <property type="entry name" value="Ribosomal_S9"/>
    <property type="match status" value="1"/>
</dbReference>
<keyword evidence="5" id="KW-1185">Reference proteome</keyword>
<proteinExistence type="inferred from homology"/>
<reference evidence="4 5" key="1">
    <citation type="submission" date="2020-04" db="EMBL/GenBank/DDBJ databases">
        <authorList>
            <person name="Laetsch R D."/>
            <person name="Stevens L."/>
            <person name="Kumar S."/>
            <person name="Blaxter L. M."/>
        </authorList>
    </citation>
    <scope>NUCLEOTIDE SEQUENCE [LARGE SCALE GENOMIC DNA]</scope>
</reference>
<dbReference type="Gene3D" id="3.30.230.10">
    <property type="match status" value="1"/>
</dbReference>
<dbReference type="PANTHER" id="PTHR21569">
    <property type="entry name" value="RIBOSOMAL PROTEIN S9"/>
    <property type="match status" value="1"/>
</dbReference>
<dbReference type="GO" id="GO:0005763">
    <property type="term" value="C:mitochondrial small ribosomal subunit"/>
    <property type="evidence" value="ECO:0007669"/>
    <property type="project" value="TreeGrafter"/>
</dbReference>
<dbReference type="PANTHER" id="PTHR21569:SF1">
    <property type="entry name" value="SMALL RIBOSOMAL SUBUNIT PROTEIN US9M"/>
    <property type="match status" value="1"/>
</dbReference>
<keyword evidence="2" id="KW-0689">Ribosomal protein</keyword>
<dbReference type="InterPro" id="IPR000754">
    <property type="entry name" value="Ribosomal_uS9"/>
</dbReference>
<dbReference type="OrthoDB" id="10254627at2759"/>
<dbReference type="GO" id="GO:0003735">
    <property type="term" value="F:structural constituent of ribosome"/>
    <property type="evidence" value="ECO:0007669"/>
    <property type="project" value="InterPro"/>
</dbReference>
<dbReference type="EMBL" id="CADEPM010000003">
    <property type="protein sequence ID" value="CAB3401415.1"/>
    <property type="molecule type" value="Genomic_DNA"/>
</dbReference>
<organism evidence="4 5">
    <name type="scientific">Caenorhabditis bovis</name>
    <dbReference type="NCBI Taxonomy" id="2654633"/>
    <lineage>
        <taxon>Eukaryota</taxon>
        <taxon>Metazoa</taxon>
        <taxon>Ecdysozoa</taxon>
        <taxon>Nematoda</taxon>
        <taxon>Chromadorea</taxon>
        <taxon>Rhabditida</taxon>
        <taxon>Rhabditina</taxon>
        <taxon>Rhabditomorpha</taxon>
        <taxon>Rhabditoidea</taxon>
        <taxon>Rhabditidae</taxon>
        <taxon>Peloderinae</taxon>
        <taxon>Caenorhabditis</taxon>
    </lineage>
</organism>
<evidence type="ECO:0000256" key="3">
    <source>
        <dbReference type="ARBA" id="ARBA00023274"/>
    </source>
</evidence>
<comment type="caution">
    <text evidence="4">The sequence shown here is derived from an EMBL/GenBank/DDBJ whole genome shotgun (WGS) entry which is preliminary data.</text>
</comment>
<sequence>MLRVIFGRSCRNLSTSSASCSAASQPEFDAENPARKIGKALETYLKHSQQHVAMMEKHRAEFEIGRRHLAKMMGLDIHELDQEAIDRAIAYLFPSGLTDPKARPVMRPPDEILPRFQRFSFDEEGRPEGSRFFTLNPKIYGLLSDIGIKTHAVMKFYDQHYGSRAVNKADLEPANLSGSQWISQEKLRKKLMEKFSPELYQQVLIAFENLASLPGSSIEQKFLMEFREPLTASTGSKLFGPSIPNVQICAETNKRFATVTTHCKDTRVNVKVTDAGKGRFDIDGLGLADFRHLQAREILLAPFIVSSTLGRFDVEASSVCISTLLPESPNRKPLMRSGGQSSLPRAVRHGTSLCVAALLPEKTELLRLAGLLTLDPRKKERSKVNQPGARAKWIWKRR</sequence>
<evidence type="ECO:0000313" key="4">
    <source>
        <dbReference type="EMBL" id="CAB3401415.1"/>
    </source>
</evidence>
<protein>
    <recommendedName>
        <fullName evidence="6">Ribosomal protein S9</fullName>
    </recommendedName>
</protein>
<dbReference type="GO" id="GO:0003723">
    <property type="term" value="F:RNA binding"/>
    <property type="evidence" value="ECO:0007669"/>
    <property type="project" value="TreeGrafter"/>
</dbReference>
<evidence type="ECO:0000256" key="2">
    <source>
        <dbReference type="ARBA" id="ARBA00022980"/>
    </source>
</evidence>
<keyword evidence="3" id="KW-0687">Ribonucleoprotein</keyword>
<accession>A0A8S1EGV9</accession>
<evidence type="ECO:0000256" key="1">
    <source>
        <dbReference type="ARBA" id="ARBA00005251"/>
    </source>
</evidence>
<name>A0A8S1EGV9_9PELO</name>
<comment type="similarity">
    <text evidence="1">Belongs to the universal ribosomal protein uS9 family.</text>
</comment>
<dbReference type="GO" id="GO:0006412">
    <property type="term" value="P:translation"/>
    <property type="evidence" value="ECO:0007669"/>
    <property type="project" value="InterPro"/>
</dbReference>
<evidence type="ECO:0000313" key="5">
    <source>
        <dbReference type="Proteomes" id="UP000494206"/>
    </source>
</evidence>
<gene>
    <name evidence="4" type="ORF">CBOVIS_LOCUS4165</name>
</gene>